<dbReference type="PANTHER" id="PTHR43712">
    <property type="entry name" value="PUTATIVE (AFU_ORTHOLOGUE AFUA_4G14580)-RELATED"/>
    <property type="match status" value="1"/>
</dbReference>
<dbReference type="SUPFAM" id="SSF46785">
    <property type="entry name" value="Winged helix' DNA-binding domain"/>
    <property type="match status" value="1"/>
</dbReference>
<organism evidence="5 6">
    <name type="scientific">Daldinia eschscholtzii</name>
    <dbReference type="NCBI Taxonomy" id="292717"/>
    <lineage>
        <taxon>Eukaryota</taxon>
        <taxon>Fungi</taxon>
        <taxon>Dikarya</taxon>
        <taxon>Ascomycota</taxon>
        <taxon>Pezizomycotina</taxon>
        <taxon>Sordariomycetes</taxon>
        <taxon>Xylariomycetidae</taxon>
        <taxon>Xylariales</taxon>
        <taxon>Hypoxylaceae</taxon>
        <taxon>Daldinia</taxon>
    </lineage>
</organism>
<keyword evidence="3" id="KW-0949">S-adenosyl-L-methionine</keyword>
<dbReference type="GO" id="GO:0008171">
    <property type="term" value="F:O-methyltransferase activity"/>
    <property type="evidence" value="ECO:0007669"/>
    <property type="project" value="InterPro"/>
</dbReference>
<gene>
    <name evidence="5" type="ORF">Daesc_002029</name>
</gene>
<evidence type="ECO:0000256" key="2">
    <source>
        <dbReference type="ARBA" id="ARBA00022679"/>
    </source>
</evidence>
<dbReference type="SUPFAM" id="SSF53335">
    <property type="entry name" value="S-adenosyl-L-methionine-dependent methyltransferases"/>
    <property type="match status" value="1"/>
</dbReference>
<dbReference type="EMBL" id="JBANMG010000002">
    <property type="protein sequence ID" value="KAK6956749.1"/>
    <property type="molecule type" value="Genomic_DNA"/>
</dbReference>
<evidence type="ECO:0000313" key="5">
    <source>
        <dbReference type="EMBL" id="KAK6956749.1"/>
    </source>
</evidence>
<evidence type="ECO:0000256" key="3">
    <source>
        <dbReference type="ARBA" id="ARBA00022691"/>
    </source>
</evidence>
<dbReference type="InterPro" id="IPR001077">
    <property type="entry name" value="COMT_C"/>
</dbReference>
<dbReference type="Proteomes" id="UP001369815">
    <property type="component" value="Unassembled WGS sequence"/>
</dbReference>
<dbReference type="Gene3D" id="1.10.10.10">
    <property type="entry name" value="Winged helix-like DNA-binding domain superfamily/Winged helix DNA-binding domain"/>
    <property type="match status" value="1"/>
</dbReference>
<accession>A0AAX6MVV7</accession>
<keyword evidence="6" id="KW-1185">Reference proteome</keyword>
<dbReference type="InterPro" id="IPR029063">
    <property type="entry name" value="SAM-dependent_MTases_sf"/>
</dbReference>
<dbReference type="PANTHER" id="PTHR43712:SF5">
    <property type="entry name" value="O-METHYLTRANSFERASE ASQN-RELATED"/>
    <property type="match status" value="1"/>
</dbReference>
<reference evidence="5 6" key="1">
    <citation type="journal article" date="2024" name="Front Chem Biol">
        <title>Unveiling the potential of Daldinia eschscholtzii MFLUCC 19-0629 through bioactivity and bioinformatics studies for enhanced sustainable agriculture production.</title>
        <authorList>
            <person name="Brooks S."/>
            <person name="Weaver J.A."/>
            <person name="Klomchit A."/>
            <person name="Alharthi S.A."/>
            <person name="Onlamun T."/>
            <person name="Nurani R."/>
            <person name="Vong T.K."/>
            <person name="Alberti F."/>
            <person name="Greco C."/>
        </authorList>
    </citation>
    <scope>NUCLEOTIDE SEQUENCE [LARGE SCALE GENOMIC DNA]</scope>
    <source>
        <strain evidence="5">MFLUCC 19-0629</strain>
    </source>
</reference>
<evidence type="ECO:0000256" key="1">
    <source>
        <dbReference type="ARBA" id="ARBA00022603"/>
    </source>
</evidence>
<sequence length="435" mass="48167">MSSIESLASSITEQVSKLSSLLQEEHLPSPTFDEPGFGDFAYEADTPAGKSLRDIRHRILDSAQDLIRLVQGPTEHILTLTWATADTANINLITQLRIHEYVPLGSSISIKDLAAAVRIPESLLARIVRYGVANGVFVEESPNIIRHSASSAALVQNPHLTNIVRFGAEDLGKIMTKIPEAVVLKRDDPVHAPDAAFNLAYGTGESLFSYFQRNEAVNKRYHEYLAGRVHTPMWSVDRLRAAWPWGSLGKVKVVDVGGSSGHTVLALAPLMPDATFIVQDSNLSALEMGRRAVAEDSSLRSRISFEEYNFFEPQPVQADVYIYRHILHDWRDDEAVKILSSLLPALRPGARVFISEGIIPEPPARRLNTLTSKMTRLEDVFMLGAHDSRERTVSEFESLFHRVNPGDFRLAGVTSGVEAGAFQSLLEFEFVGLKN</sequence>
<dbReference type="Gene3D" id="3.40.50.150">
    <property type="entry name" value="Vaccinia Virus protein VP39"/>
    <property type="match status" value="1"/>
</dbReference>
<dbReference type="PROSITE" id="PS51683">
    <property type="entry name" value="SAM_OMT_II"/>
    <property type="match status" value="1"/>
</dbReference>
<dbReference type="CDD" id="cd02440">
    <property type="entry name" value="AdoMet_MTases"/>
    <property type="match status" value="1"/>
</dbReference>
<keyword evidence="1" id="KW-0489">Methyltransferase</keyword>
<proteinExistence type="predicted"/>
<name>A0AAX6MVV7_9PEZI</name>
<comment type="caution">
    <text evidence="5">The sequence shown here is derived from an EMBL/GenBank/DDBJ whole genome shotgun (WGS) entry which is preliminary data.</text>
</comment>
<dbReference type="InterPro" id="IPR016461">
    <property type="entry name" value="COMT-like"/>
</dbReference>
<dbReference type="InterPro" id="IPR036390">
    <property type="entry name" value="WH_DNA-bd_sf"/>
</dbReference>
<evidence type="ECO:0000259" key="4">
    <source>
        <dbReference type="Pfam" id="PF00891"/>
    </source>
</evidence>
<dbReference type="GO" id="GO:0032259">
    <property type="term" value="P:methylation"/>
    <property type="evidence" value="ECO:0007669"/>
    <property type="project" value="UniProtKB-KW"/>
</dbReference>
<dbReference type="AlphaFoldDB" id="A0AAX6MVV7"/>
<keyword evidence="2" id="KW-0808">Transferase</keyword>
<evidence type="ECO:0000313" key="6">
    <source>
        <dbReference type="Proteomes" id="UP001369815"/>
    </source>
</evidence>
<protein>
    <recommendedName>
        <fullName evidence="4">O-methyltransferase C-terminal domain-containing protein</fullName>
    </recommendedName>
</protein>
<feature type="domain" description="O-methyltransferase C-terminal" evidence="4">
    <location>
        <begin position="193"/>
        <end position="401"/>
    </location>
</feature>
<dbReference type="InterPro" id="IPR036388">
    <property type="entry name" value="WH-like_DNA-bd_sf"/>
</dbReference>
<dbReference type="Pfam" id="PF00891">
    <property type="entry name" value="Methyltransf_2"/>
    <property type="match status" value="1"/>
</dbReference>